<dbReference type="STRING" id="1802280.A3B37_01650"/>
<dbReference type="Proteomes" id="UP000176705">
    <property type="component" value="Unassembled WGS sequence"/>
</dbReference>
<keyword evidence="1" id="KW-0472">Membrane</keyword>
<proteinExistence type="predicted"/>
<name>A0A1G2LA01_9BACT</name>
<reference evidence="2 3" key="1">
    <citation type="journal article" date="2016" name="Nat. Commun.">
        <title>Thousands of microbial genomes shed light on interconnected biogeochemical processes in an aquifer system.</title>
        <authorList>
            <person name="Anantharaman K."/>
            <person name="Brown C.T."/>
            <person name="Hug L.A."/>
            <person name="Sharon I."/>
            <person name="Castelle C.J."/>
            <person name="Probst A.J."/>
            <person name="Thomas B.C."/>
            <person name="Singh A."/>
            <person name="Wilkins M.J."/>
            <person name="Karaoz U."/>
            <person name="Brodie E.L."/>
            <person name="Williams K.H."/>
            <person name="Hubbard S.S."/>
            <person name="Banfield J.F."/>
        </authorList>
    </citation>
    <scope>NUCLEOTIDE SEQUENCE [LARGE SCALE GENOMIC DNA]</scope>
</reference>
<comment type="caution">
    <text evidence="2">The sequence shown here is derived from an EMBL/GenBank/DDBJ whole genome shotgun (WGS) entry which is preliminary data.</text>
</comment>
<sequence length="91" mass="10246">MRQTTIAIVLIALLLGGAFWWLRYGRKSAESSVETPSAAEESDVLKRYRELRDLKLDAAILSDPLFRLLERPAVATTTRPAFGRPNPFVPF</sequence>
<feature type="transmembrane region" description="Helical" evidence="1">
    <location>
        <begin position="6"/>
        <end position="22"/>
    </location>
</feature>
<evidence type="ECO:0000313" key="2">
    <source>
        <dbReference type="EMBL" id="OHA08390.1"/>
    </source>
</evidence>
<dbReference type="AlphaFoldDB" id="A0A1G2LA01"/>
<evidence type="ECO:0000313" key="3">
    <source>
        <dbReference type="Proteomes" id="UP000176705"/>
    </source>
</evidence>
<accession>A0A1G2LA01</accession>
<keyword evidence="1" id="KW-1133">Transmembrane helix</keyword>
<protein>
    <submittedName>
        <fullName evidence="2">Uncharacterized protein</fullName>
    </submittedName>
</protein>
<gene>
    <name evidence="2" type="ORF">A3B37_01650</name>
</gene>
<keyword evidence="1" id="KW-0812">Transmembrane</keyword>
<organism evidence="2 3">
    <name type="scientific">Candidatus Sungbacteria bacterium RIFCSPLOWO2_01_FULL_59_16</name>
    <dbReference type="NCBI Taxonomy" id="1802280"/>
    <lineage>
        <taxon>Bacteria</taxon>
        <taxon>Candidatus Sungiibacteriota</taxon>
    </lineage>
</organism>
<dbReference type="EMBL" id="MHQS01000017">
    <property type="protein sequence ID" value="OHA08390.1"/>
    <property type="molecule type" value="Genomic_DNA"/>
</dbReference>
<evidence type="ECO:0000256" key="1">
    <source>
        <dbReference type="SAM" id="Phobius"/>
    </source>
</evidence>